<keyword evidence="3" id="KW-0808">Transferase</keyword>
<dbReference type="PROSITE" id="PS50109">
    <property type="entry name" value="HIS_KIN"/>
    <property type="match status" value="1"/>
</dbReference>
<dbReference type="SMART" id="SM00086">
    <property type="entry name" value="PAC"/>
    <property type="match status" value="1"/>
</dbReference>
<dbReference type="SUPFAM" id="SSF47384">
    <property type="entry name" value="Homodimeric domain of signal transducing histidine kinase"/>
    <property type="match status" value="1"/>
</dbReference>
<dbReference type="SUPFAM" id="SSF55874">
    <property type="entry name" value="ATPase domain of HSP90 chaperone/DNA topoisomerase II/histidine kinase"/>
    <property type="match status" value="1"/>
</dbReference>
<evidence type="ECO:0000256" key="3">
    <source>
        <dbReference type="ARBA" id="ARBA00022679"/>
    </source>
</evidence>
<keyword evidence="6" id="KW-0175">Coiled coil</keyword>
<reference evidence="10" key="1">
    <citation type="submission" date="2022-09" db="EMBL/GenBank/DDBJ databases">
        <title>Diverse halophilic archaea isolated from saline environments.</title>
        <authorList>
            <person name="Cui H.-L."/>
        </authorList>
    </citation>
    <scope>NUCLEOTIDE SEQUENCE</scope>
    <source>
        <strain evidence="10">ZS-35-S2</strain>
    </source>
</reference>
<evidence type="ECO:0000313" key="10">
    <source>
        <dbReference type="EMBL" id="UWM54267.1"/>
    </source>
</evidence>
<dbReference type="Gene3D" id="1.10.287.130">
    <property type="match status" value="1"/>
</dbReference>
<accession>A0A9E7R267</accession>
<dbReference type="InterPro" id="IPR001610">
    <property type="entry name" value="PAC"/>
</dbReference>
<dbReference type="InterPro" id="IPR050736">
    <property type="entry name" value="Sensor_HK_Regulatory"/>
</dbReference>
<dbReference type="Pfam" id="PF08447">
    <property type="entry name" value="PAS_3"/>
    <property type="match status" value="1"/>
</dbReference>
<dbReference type="InterPro" id="IPR036890">
    <property type="entry name" value="HATPase_C_sf"/>
</dbReference>
<evidence type="ECO:0000259" key="8">
    <source>
        <dbReference type="PROSITE" id="PS50112"/>
    </source>
</evidence>
<name>A0A9E7R267_9EURY</name>
<dbReference type="SUPFAM" id="SSF55785">
    <property type="entry name" value="PYP-like sensor domain (PAS domain)"/>
    <property type="match status" value="1"/>
</dbReference>
<proteinExistence type="predicted"/>
<dbReference type="GO" id="GO:0000155">
    <property type="term" value="F:phosphorelay sensor kinase activity"/>
    <property type="evidence" value="ECO:0007669"/>
    <property type="project" value="InterPro"/>
</dbReference>
<keyword evidence="11" id="KW-1185">Reference proteome</keyword>
<dbReference type="AlphaFoldDB" id="A0A9E7R267"/>
<evidence type="ECO:0000256" key="2">
    <source>
        <dbReference type="ARBA" id="ARBA00012438"/>
    </source>
</evidence>
<gene>
    <name evidence="10" type="ORF">N0B31_19390</name>
</gene>
<feature type="coiled-coil region" evidence="6">
    <location>
        <begin position="130"/>
        <end position="157"/>
    </location>
</feature>
<dbReference type="Proteomes" id="UP001057580">
    <property type="component" value="Chromosome"/>
</dbReference>
<dbReference type="InterPro" id="IPR003661">
    <property type="entry name" value="HisK_dim/P_dom"/>
</dbReference>
<dbReference type="KEGG" id="ssai:N0B31_19390"/>
<organism evidence="10 11">
    <name type="scientific">Salinirubellus salinus</name>
    <dbReference type="NCBI Taxonomy" id="1364945"/>
    <lineage>
        <taxon>Archaea</taxon>
        <taxon>Methanobacteriati</taxon>
        <taxon>Methanobacteriota</taxon>
        <taxon>Stenosarchaea group</taxon>
        <taxon>Halobacteria</taxon>
        <taxon>Halobacteriales</taxon>
        <taxon>Natronomonadaceae</taxon>
        <taxon>Salinirubellus</taxon>
    </lineage>
</organism>
<dbReference type="InterPro" id="IPR029016">
    <property type="entry name" value="GAF-like_dom_sf"/>
</dbReference>
<dbReference type="InterPro" id="IPR000700">
    <property type="entry name" value="PAS-assoc_C"/>
</dbReference>
<dbReference type="InterPro" id="IPR003018">
    <property type="entry name" value="GAF"/>
</dbReference>
<dbReference type="NCBIfam" id="TIGR00229">
    <property type="entry name" value="sensory_box"/>
    <property type="match status" value="1"/>
</dbReference>
<dbReference type="RefSeq" id="WP_260593267.1">
    <property type="nucleotide sequence ID" value="NZ_CP104003.1"/>
</dbReference>
<feature type="domain" description="PAC" evidence="9">
    <location>
        <begin position="86"/>
        <end position="139"/>
    </location>
</feature>
<feature type="domain" description="Histidine kinase" evidence="7">
    <location>
        <begin position="478"/>
        <end position="675"/>
    </location>
</feature>
<dbReference type="EC" id="2.7.13.3" evidence="2"/>
<evidence type="ECO:0000256" key="4">
    <source>
        <dbReference type="ARBA" id="ARBA00022777"/>
    </source>
</evidence>
<dbReference type="InterPro" id="IPR000014">
    <property type="entry name" value="PAS"/>
</dbReference>
<dbReference type="Pfam" id="PF00512">
    <property type="entry name" value="HisKA"/>
    <property type="match status" value="1"/>
</dbReference>
<dbReference type="InterPro" id="IPR003594">
    <property type="entry name" value="HATPase_dom"/>
</dbReference>
<sequence length="681" mass="73897">MGGHEPDVGPRSWPAGPLDERRAWWELDVEASSLELQQDTSAPTLLGYDVGRFDADSPYLELVHPDDRTLVEEAIAAHIRGERENYEARYRVRAADGEYRHVHAVGRATGWDADGRVTRVAGVLTDVTPRVEHERKLELLRERSQRLMRTRSREEAAKVAVDTADEVIGAPLSSVHLRSASGDRLAATAVVDAVDEIFGEPPVYERDAPSGSRSRVVWDVFESGDPLFLPDVSAHEPLEEGTPAGCVLIHPLGDHGVFIVSAPEPDAFDETERTLVDLLASSLTTSLDRAEREERLRDRERRLERLHEATRDLIRAESSDAVAERVAMAARDVIGFEIAMVRFYDESAGGLVPVAGTASVAELLPERPVFTPESGSLNWEAYESGETRVHDDISDLDVAVDSETGIRSLVIVPLGEYGTLAAADPAPAAFDETDLFLARILATSGEAALEAAERAGELRARRDELERQNERLDEFASVVSHDLRNPLSVLKGSLEIAAETGGQAHVDRALDAVGRMEGLIDDLLTLSRAGESVDERERVALAPLVERSIESVPGPLTADVTVDEDRVLLADTGRLGQLLENLLRNAAEHGSTNAAGADPVRVTVGLLPGGDGFYVADDGPGIQPRERDLVFEHGYSTTDGGTGFGLHIVQRIAEAHGWTVSVTESEPGGARFEVRGVDSLE</sequence>
<dbReference type="EMBL" id="CP104003">
    <property type="protein sequence ID" value="UWM54267.1"/>
    <property type="molecule type" value="Genomic_DNA"/>
</dbReference>
<dbReference type="CDD" id="cd00082">
    <property type="entry name" value="HisKA"/>
    <property type="match status" value="1"/>
</dbReference>
<dbReference type="Pfam" id="PF02518">
    <property type="entry name" value="HATPase_c"/>
    <property type="match status" value="1"/>
</dbReference>
<dbReference type="PROSITE" id="PS50113">
    <property type="entry name" value="PAC"/>
    <property type="match status" value="1"/>
</dbReference>
<evidence type="ECO:0000256" key="5">
    <source>
        <dbReference type="ARBA" id="ARBA00023012"/>
    </source>
</evidence>
<dbReference type="SUPFAM" id="SSF55781">
    <property type="entry name" value="GAF domain-like"/>
    <property type="match status" value="2"/>
</dbReference>
<feature type="domain" description="PAS" evidence="8">
    <location>
        <begin position="39"/>
        <end position="82"/>
    </location>
</feature>
<keyword evidence="4" id="KW-0418">Kinase</keyword>
<dbReference type="PANTHER" id="PTHR43711">
    <property type="entry name" value="TWO-COMPONENT HISTIDINE KINASE"/>
    <property type="match status" value="1"/>
</dbReference>
<evidence type="ECO:0000259" key="7">
    <source>
        <dbReference type="PROSITE" id="PS50109"/>
    </source>
</evidence>
<dbReference type="Gene3D" id="3.30.565.10">
    <property type="entry name" value="Histidine kinase-like ATPase, C-terminal domain"/>
    <property type="match status" value="1"/>
</dbReference>
<dbReference type="PANTHER" id="PTHR43711:SF1">
    <property type="entry name" value="HISTIDINE KINASE 1"/>
    <property type="match status" value="1"/>
</dbReference>
<dbReference type="Gene3D" id="3.30.450.20">
    <property type="entry name" value="PAS domain"/>
    <property type="match status" value="1"/>
</dbReference>
<dbReference type="InterPro" id="IPR005467">
    <property type="entry name" value="His_kinase_dom"/>
</dbReference>
<dbReference type="SMART" id="SM00065">
    <property type="entry name" value="GAF"/>
    <property type="match status" value="2"/>
</dbReference>
<comment type="catalytic activity">
    <reaction evidence="1">
        <text>ATP + protein L-histidine = ADP + protein N-phospho-L-histidine.</text>
        <dbReference type="EC" id="2.7.13.3"/>
    </reaction>
</comment>
<keyword evidence="5" id="KW-0902">Two-component regulatory system</keyword>
<dbReference type="CDD" id="cd00130">
    <property type="entry name" value="PAS"/>
    <property type="match status" value="1"/>
</dbReference>
<dbReference type="InterPro" id="IPR035965">
    <property type="entry name" value="PAS-like_dom_sf"/>
</dbReference>
<evidence type="ECO:0000256" key="6">
    <source>
        <dbReference type="SAM" id="Coils"/>
    </source>
</evidence>
<dbReference type="SMART" id="SM00388">
    <property type="entry name" value="HisKA"/>
    <property type="match status" value="1"/>
</dbReference>
<evidence type="ECO:0000259" key="9">
    <source>
        <dbReference type="PROSITE" id="PS50113"/>
    </source>
</evidence>
<evidence type="ECO:0000313" key="11">
    <source>
        <dbReference type="Proteomes" id="UP001057580"/>
    </source>
</evidence>
<dbReference type="PROSITE" id="PS50112">
    <property type="entry name" value="PAS"/>
    <property type="match status" value="1"/>
</dbReference>
<dbReference type="InterPro" id="IPR013655">
    <property type="entry name" value="PAS_fold_3"/>
</dbReference>
<protein>
    <recommendedName>
        <fullName evidence="2">histidine kinase</fullName>
        <ecNumber evidence="2">2.7.13.3</ecNumber>
    </recommendedName>
</protein>
<evidence type="ECO:0000256" key="1">
    <source>
        <dbReference type="ARBA" id="ARBA00000085"/>
    </source>
</evidence>
<dbReference type="Pfam" id="PF13185">
    <property type="entry name" value="GAF_2"/>
    <property type="match status" value="2"/>
</dbReference>
<dbReference type="GeneID" id="74944634"/>
<dbReference type="SMART" id="SM00387">
    <property type="entry name" value="HATPase_c"/>
    <property type="match status" value="1"/>
</dbReference>
<feature type="coiled-coil region" evidence="6">
    <location>
        <begin position="448"/>
        <end position="475"/>
    </location>
</feature>
<dbReference type="InterPro" id="IPR036097">
    <property type="entry name" value="HisK_dim/P_sf"/>
</dbReference>
<dbReference type="Gene3D" id="3.30.450.40">
    <property type="match status" value="2"/>
</dbReference>